<keyword evidence="2" id="KW-0812">Transmembrane</keyword>
<feature type="transmembrane region" description="Helical" evidence="2">
    <location>
        <begin position="18"/>
        <end position="38"/>
    </location>
</feature>
<feature type="region of interest" description="Disordered" evidence="1">
    <location>
        <begin position="333"/>
        <end position="353"/>
    </location>
</feature>
<accession>A0A379PNA1</accession>
<keyword evidence="2" id="KW-1133">Transmembrane helix</keyword>
<evidence type="ECO:0000256" key="2">
    <source>
        <dbReference type="SAM" id="Phobius"/>
    </source>
</evidence>
<dbReference type="InterPro" id="IPR056464">
    <property type="entry name" value="DotM_C"/>
</dbReference>
<protein>
    <recommendedName>
        <fullName evidence="3">DotM C-terminal cytoplasmic domain-containing protein</fullName>
    </recommendedName>
</protein>
<dbReference type="Pfam" id="PF23127">
    <property type="entry name" value="DotM_C"/>
    <property type="match status" value="1"/>
</dbReference>
<evidence type="ECO:0000256" key="1">
    <source>
        <dbReference type="SAM" id="MobiDB-lite"/>
    </source>
</evidence>
<name>A0A379PNA1_9PROT</name>
<feature type="transmembrane region" description="Helical" evidence="2">
    <location>
        <begin position="97"/>
        <end position="117"/>
    </location>
</feature>
<evidence type="ECO:0000313" key="4">
    <source>
        <dbReference type="EMBL" id="SUE95450.1"/>
    </source>
</evidence>
<evidence type="ECO:0000259" key="3">
    <source>
        <dbReference type="Pfam" id="PF23127"/>
    </source>
</evidence>
<feature type="domain" description="DotM C-terminal cytoplasmic" evidence="3">
    <location>
        <begin position="190"/>
        <end position="376"/>
    </location>
</feature>
<dbReference type="RefSeq" id="WP_027297351.1">
    <property type="nucleotide sequence ID" value="NZ_AP031464.1"/>
</dbReference>
<organism evidence="4 5">
    <name type="scientific">Roseomonas mucosa</name>
    <dbReference type="NCBI Taxonomy" id="207340"/>
    <lineage>
        <taxon>Bacteria</taxon>
        <taxon>Pseudomonadati</taxon>
        <taxon>Pseudomonadota</taxon>
        <taxon>Alphaproteobacteria</taxon>
        <taxon>Acetobacterales</taxon>
        <taxon>Roseomonadaceae</taxon>
        <taxon>Roseomonas</taxon>
    </lineage>
</organism>
<sequence>MSTAGGGARRGWASSDDYVFLSLIVIVIGCGFLGWMLWSSYHREVVEAVAWLQIRKMTFIGRFTDGYEALRQGVIHGNYATVSFERLVAMCGQVNGFFRWPAAGLIGALAVLCFVGAPPGRFRRRFDLDGLLREQARFYRAASAMLGRHLKLVDPAPKAPRPADPALHVQEWAGRFCLDAKGEVDGTRLRQALLLQLGPVWRGPRRASPAGRVIFAAFALHLSGRREECQQLLGDLAEALGQARDPSPTGPAESLPVPPAVLLRADAVLAEGAAHEAAEAAAARHAYETTALMGLLNAARLESGILAPAQFNGLKLLDRSLWYALHSLGFPGHGPGQNSQPNPRVEAVGSRSHWQAERQARCPLFPPQLDEAERAVRIALLQHAEEQTARTQP</sequence>
<gene>
    <name evidence="4" type="ORF">NCTC13291_04337</name>
</gene>
<reference evidence="4 5" key="1">
    <citation type="submission" date="2018-06" db="EMBL/GenBank/DDBJ databases">
        <authorList>
            <consortium name="Pathogen Informatics"/>
            <person name="Doyle S."/>
        </authorList>
    </citation>
    <scope>NUCLEOTIDE SEQUENCE [LARGE SCALE GENOMIC DNA]</scope>
    <source>
        <strain evidence="4 5">NCTC13291</strain>
    </source>
</reference>
<evidence type="ECO:0000313" key="5">
    <source>
        <dbReference type="Proteomes" id="UP000254919"/>
    </source>
</evidence>
<proteinExistence type="predicted"/>
<dbReference type="AlphaFoldDB" id="A0A379PNA1"/>
<dbReference type="Proteomes" id="UP000254919">
    <property type="component" value="Unassembled WGS sequence"/>
</dbReference>
<keyword evidence="2" id="KW-0472">Membrane</keyword>
<dbReference type="EMBL" id="UGVN01000003">
    <property type="protein sequence ID" value="SUE95450.1"/>
    <property type="molecule type" value="Genomic_DNA"/>
</dbReference>